<keyword evidence="1" id="KW-1133">Transmembrane helix</keyword>
<evidence type="ECO:0000313" key="2">
    <source>
        <dbReference type="EMBL" id="CUN14084.1"/>
    </source>
</evidence>
<sequence>MGKAILAAIVTLIVGYLGMVVGLELLGNWVEFGLLIAIAVMGAFIIYFNDKK</sequence>
<evidence type="ECO:0000313" key="5">
    <source>
        <dbReference type="EMBL" id="VUW96313.1"/>
    </source>
</evidence>
<evidence type="ECO:0000313" key="9">
    <source>
        <dbReference type="Proteomes" id="UP000406184"/>
    </source>
</evidence>
<evidence type="ECO:0000313" key="8">
    <source>
        <dbReference type="Proteomes" id="UP000252378"/>
    </source>
</evidence>
<dbReference type="EMBL" id="CYXN01000020">
    <property type="protein sequence ID" value="CUN14084.1"/>
    <property type="molecule type" value="Genomic_DNA"/>
</dbReference>
<dbReference type="Proteomes" id="UP000095649">
    <property type="component" value="Unassembled WGS sequence"/>
</dbReference>
<reference evidence="2 6" key="1">
    <citation type="submission" date="2015-09" db="EMBL/GenBank/DDBJ databases">
        <authorList>
            <consortium name="Pathogen Informatics"/>
        </authorList>
    </citation>
    <scope>NUCLEOTIDE SEQUENCE [LARGE SCALE GENOMIC DNA]</scope>
    <source>
        <strain evidence="2 6">2789STDY5834970</strain>
    </source>
</reference>
<keyword evidence="9" id="KW-1185">Reference proteome</keyword>
<gene>
    <name evidence="4" type="ORF">C7J97_06770</name>
    <name evidence="3" type="ORF">CHR60_13365</name>
    <name evidence="2" type="ORF">ERS852582_02119</name>
    <name evidence="5" type="ORF">FPPS064S07_02287</name>
</gene>
<keyword evidence="1" id="KW-0472">Membrane</keyword>
<dbReference type="Proteomes" id="UP000406184">
    <property type="component" value="Unassembled WGS sequence"/>
</dbReference>
<evidence type="ECO:0000256" key="1">
    <source>
        <dbReference type="SAM" id="Phobius"/>
    </source>
</evidence>
<name>A0A173UGX3_9FIRM</name>
<dbReference type="RefSeq" id="WP_055186498.1">
    <property type="nucleotide sequence ID" value="NZ_CABHMY010000066.1"/>
</dbReference>
<dbReference type="Proteomes" id="UP000252378">
    <property type="component" value="Unassembled WGS sequence"/>
</dbReference>
<dbReference type="AlphaFoldDB" id="A0A173UGX3"/>
<reference evidence="5 9" key="4">
    <citation type="submission" date="2019-07" db="EMBL/GenBank/DDBJ databases">
        <authorList>
            <person name="Hibberd C M."/>
            <person name="Gehrig L. J."/>
            <person name="Chang H.-W."/>
            <person name="Venkatesh S."/>
        </authorList>
    </citation>
    <scope>NUCLEOTIDE SEQUENCE [LARGE SCALE GENOMIC DNA]</scope>
    <source>
        <strain evidence="5">Faecalibacterium_prausnitzii_JG_BgPS064</strain>
    </source>
</reference>
<proteinExistence type="predicted"/>
<reference evidence="4 8" key="3">
    <citation type="submission" date="2018-03" db="EMBL/GenBank/DDBJ databases">
        <title>Complete genome sequencing of Faecalibacterium prausnitzii strains isolated from the human gut.</title>
        <authorList>
            <person name="Fitzgerald B.C."/>
            <person name="Shkoporov A.N."/>
            <person name="Ross P.R."/>
            <person name="Hill C."/>
        </authorList>
    </citation>
    <scope>NUCLEOTIDE SEQUENCE [LARGE SCALE GENOMIC DNA]</scope>
    <source>
        <strain evidence="4 8">ATCC 27768</strain>
    </source>
</reference>
<dbReference type="EMBL" id="NOUV01000019">
    <property type="protein sequence ID" value="PDX85995.1"/>
    <property type="molecule type" value="Genomic_DNA"/>
</dbReference>
<dbReference type="OrthoDB" id="1857328at2"/>
<evidence type="ECO:0000313" key="7">
    <source>
        <dbReference type="Proteomes" id="UP000220904"/>
    </source>
</evidence>
<dbReference type="EMBL" id="CABHMY010000066">
    <property type="protein sequence ID" value="VUW96313.1"/>
    <property type="molecule type" value="Genomic_DNA"/>
</dbReference>
<dbReference type="Proteomes" id="UP000220904">
    <property type="component" value="Unassembled WGS sequence"/>
</dbReference>
<organism evidence="2 6">
    <name type="scientific">Faecalibacterium prausnitzii</name>
    <dbReference type="NCBI Taxonomy" id="853"/>
    <lineage>
        <taxon>Bacteria</taxon>
        <taxon>Bacillati</taxon>
        <taxon>Bacillota</taxon>
        <taxon>Clostridia</taxon>
        <taxon>Eubacteriales</taxon>
        <taxon>Oscillospiraceae</taxon>
        <taxon>Faecalibacterium</taxon>
    </lineage>
</organism>
<feature type="transmembrane region" description="Helical" evidence="1">
    <location>
        <begin position="32"/>
        <end position="49"/>
    </location>
</feature>
<accession>A0A173UGX3</accession>
<reference evidence="3 7" key="2">
    <citation type="journal article" date="2017" name="Front. Microbiol.">
        <title>New Insights into the Diversity of the Genus Faecalibacterium.</title>
        <authorList>
            <person name="Benevides L."/>
            <person name="Burman S."/>
            <person name="Martin R."/>
            <person name="Robert V."/>
            <person name="Thomas M."/>
            <person name="Miquel S."/>
            <person name="Chain F."/>
            <person name="Sokol H."/>
            <person name="Bermudez-Humaran L.G."/>
            <person name="Morrison M."/>
            <person name="Langella P."/>
            <person name="Azevedo V.A."/>
            <person name="Chatel J.M."/>
            <person name="Soares S."/>
        </authorList>
    </citation>
    <scope>NUCLEOTIDE SEQUENCE [LARGE SCALE GENOMIC DNA]</scope>
    <source>
        <strain evidence="3 7">AHMP21</strain>
    </source>
</reference>
<evidence type="ECO:0000313" key="6">
    <source>
        <dbReference type="Proteomes" id="UP000095649"/>
    </source>
</evidence>
<evidence type="ECO:0000313" key="4">
    <source>
        <dbReference type="EMBL" id="RCH46626.1"/>
    </source>
</evidence>
<keyword evidence="1" id="KW-0812">Transmembrane</keyword>
<evidence type="ECO:0000313" key="3">
    <source>
        <dbReference type="EMBL" id="PDX85995.1"/>
    </source>
</evidence>
<protein>
    <submittedName>
        <fullName evidence="3">Binding-protein-dependent transport permease</fullName>
    </submittedName>
</protein>
<dbReference type="EMBL" id="PXUP01000008">
    <property type="protein sequence ID" value="RCH46626.1"/>
    <property type="molecule type" value="Genomic_DNA"/>
</dbReference>